<dbReference type="Proteomes" id="UP000257109">
    <property type="component" value="Unassembled WGS sequence"/>
</dbReference>
<dbReference type="OrthoDB" id="6159439at2759"/>
<accession>A0A371G8J3</accession>
<evidence type="ECO:0000259" key="5">
    <source>
        <dbReference type="PROSITE" id="PS50071"/>
    </source>
</evidence>
<feature type="region of interest" description="Disordered" evidence="4">
    <location>
        <begin position="118"/>
        <end position="145"/>
    </location>
</feature>
<dbReference type="InterPro" id="IPR009057">
    <property type="entry name" value="Homeodomain-like_sf"/>
</dbReference>
<gene>
    <name evidence="6" type="primary">RLT1</name>
    <name evidence="6" type="ORF">CR513_31948</name>
</gene>
<dbReference type="SUPFAM" id="SSF46689">
    <property type="entry name" value="Homeodomain-like"/>
    <property type="match status" value="1"/>
</dbReference>
<feature type="non-terminal residue" evidence="6">
    <location>
        <position position="563"/>
    </location>
</feature>
<comment type="subcellular location">
    <subcellularLocation>
        <location evidence="1 2 3">Nucleus</location>
    </subcellularLocation>
</comment>
<dbReference type="InterPro" id="IPR001356">
    <property type="entry name" value="HD"/>
</dbReference>
<dbReference type="AlphaFoldDB" id="A0A371G8J3"/>
<dbReference type="CDD" id="cd00086">
    <property type="entry name" value="homeodomain"/>
    <property type="match status" value="1"/>
</dbReference>
<dbReference type="Pfam" id="PF00046">
    <property type="entry name" value="Homeodomain"/>
    <property type="match status" value="1"/>
</dbReference>
<keyword evidence="2 3" id="KW-0238">DNA-binding</keyword>
<evidence type="ECO:0000256" key="3">
    <source>
        <dbReference type="RuleBase" id="RU000682"/>
    </source>
</evidence>
<feature type="domain" description="Homeobox" evidence="5">
    <location>
        <begin position="52"/>
        <end position="112"/>
    </location>
</feature>
<dbReference type="Gene3D" id="1.10.10.60">
    <property type="entry name" value="Homeodomain-like"/>
    <property type="match status" value="1"/>
</dbReference>
<evidence type="ECO:0000313" key="6">
    <source>
        <dbReference type="EMBL" id="RDX86693.1"/>
    </source>
</evidence>
<feature type="region of interest" description="Disordered" evidence="4">
    <location>
        <begin position="389"/>
        <end position="420"/>
    </location>
</feature>
<dbReference type="PROSITE" id="PS50071">
    <property type="entry name" value="HOMEOBOX_2"/>
    <property type="match status" value="1"/>
</dbReference>
<dbReference type="STRING" id="157652.A0A371G8J3"/>
<evidence type="ECO:0000256" key="1">
    <source>
        <dbReference type="ARBA" id="ARBA00004123"/>
    </source>
</evidence>
<feature type="region of interest" description="Disordered" evidence="4">
    <location>
        <begin position="35"/>
        <end position="61"/>
    </location>
</feature>
<keyword evidence="7" id="KW-1185">Reference proteome</keyword>
<dbReference type="PANTHER" id="PTHR47713:SF2">
    <property type="entry name" value="HOMEODOMAIN-LIKE SUPERFAMILY PROTEIN"/>
    <property type="match status" value="1"/>
</dbReference>
<dbReference type="GO" id="GO:0005634">
    <property type="term" value="C:nucleus"/>
    <property type="evidence" value="ECO:0007669"/>
    <property type="project" value="UniProtKB-SubCell"/>
</dbReference>
<feature type="region of interest" description="Disordered" evidence="4">
    <location>
        <begin position="528"/>
        <end position="563"/>
    </location>
</feature>
<evidence type="ECO:0000256" key="2">
    <source>
        <dbReference type="PROSITE-ProRule" id="PRU00108"/>
    </source>
</evidence>
<name>A0A371G8J3_MUCPR</name>
<keyword evidence="2 3" id="KW-0371">Homeobox</keyword>
<proteinExistence type="predicted"/>
<feature type="region of interest" description="Disordered" evidence="4">
    <location>
        <begin position="451"/>
        <end position="475"/>
    </location>
</feature>
<dbReference type="SMART" id="SM00389">
    <property type="entry name" value="HOX"/>
    <property type="match status" value="1"/>
</dbReference>
<dbReference type="EMBL" id="QJKJ01006447">
    <property type="protein sequence ID" value="RDX86693.1"/>
    <property type="molecule type" value="Genomic_DNA"/>
</dbReference>
<feature type="non-terminal residue" evidence="6">
    <location>
        <position position="1"/>
    </location>
</feature>
<sequence>GGKSDVSLLSQATDKSLHLWPQYSNRGPLFAAIPHPMEESSELQSEENKVSNEKNKKRKLKTPAQLMALEKFYNEQKYPTEEMKLDLSEELGLTEKQISGWFCHRRLKDKRLMKDEAVANGRQDRSSGVIQDRGSGLGQDSCGSSKHADYKYLDPKEVESHGLYNHELSVADMTHRRRNRYPENVSGVDDTSSESSSFLQERLFSQGQDPYDMEPSRHLTPNGALPPLNPKGAVNMGYKPSGYLKVKGEIEHAAITAVKKQLGKHYLEDGPLLGVEFDLLPPGAFESQTADPANEPYCAANPPVPNSPEISAAKRQPSLSSRYDSYYTKFSSQDLHMEGADFGSLHESDFQDKQDKKARQNIKQRQAFYGYTNHFPGKNSFPDLYEDSTGEASAYNSTKSHRMSTKHGVEGMRSDSASNHSDHYEEKLAVKQKDLMLHGYDNINPKNIQRSEHVKSKPSSSIRNSRVPMDTEERGLSARMAKEEMFKAGRKAKNTYHDVDGAGRLSNEIMVAKRAKVDTLPQYNVKQSPVAEMEQRKIQRSAAEMPSSFSEDETAETSSSLDY</sequence>
<evidence type="ECO:0000313" key="7">
    <source>
        <dbReference type="Proteomes" id="UP000257109"/>
    </source>
</evidence>
<feature type="DNA-binding region" description="Homeobox" evidence="2">
    <location>
        <begin position="54"/>
        <end position="113"/>
    </location>
</feature>
<reference evidence="6" key="1">
    <citation type="submission" date="2018-05" db="EMBL/GenBank/DDBJ databases">
        <title>Draft genome of Mucuna pruriens seed.</title>
        <authorList>
            <person name="Nnadi N.E."/>
            <person name="Vos R."/>
            <person name="Hasami M.H."/>
            <person name="Devisetty U.K."/>
            <person name="Aguiy J.C."/>
        </authorList>
    </citation>
    <scope>NUCLEOTIDE SEQUENCE [LARGE SCALE GENOMIC DNA]</scope>
    <source>
        <strain evidence="6">JCA_2017</strain>
    </source>
</reference>
<dbReference type="GO" id="GO:0003677">
    <property type="term" value="F:DNA binding"/>
    <property type="evidence" value="ECO:0007669"/>
    <property type="project" value="UniProtKB-UniRule"/>
</dbReference>
<evidence type="ECO:0000256" key="4">
    <source>
        <dbReference type="SAM" id="MobiDB-lite"/>
    </source>
</evidence>
<comment type="caution">
    <text evidence="6">The sequence shown here is derived from an EMBL/GenBank/DDBJ whole genome shotgun (WGS) entry which is preliminary data.</text>
</comment>
<protein>
    <submittedName>
        <fullName evidence="6">Homeobox-DDT domain protein RLT1</fullName>
    </submittedName>
</protein>
<organism evidence="6 7">
    <name type="scientific">Mucuna pruriens</name>
    <name type="common">Velvet bean</name>
    <name type="synonym">Dolichos pruriens</name>
    <dbReference type="NCBI Taxonomy" id="157652"/>
    <lineage>
        <taxon>Eukaryota</taxon>
        <taxon>Viridiplantae</taxon>
        <taxon>Streptophyta</taxon>
        <taxon>Embryophyta</taxon>
        <taxon>Tracheophyta</taxon>
        <taxon>Spermatophyta</taxon>
        <taxon>Magnoliopsida</taxon>
        <taxon>eudicotyledons</taxon>
        <taxon>Gunneridae</taxon>
        <taxon>Pentapetalae</taxon>
        <taxon>rosids</taxon>
        <taxon>fabids</taxon>
        <taxon>Fabales</taxon>
        <taxon>Fabaceae</taxon>
        <taxon>Papilionoideae</taxon>
        <taxon>50 kb inversion clade</taxon>
        <taxon>NPAAA clade</taxon>
        <taxon>indigoferoid/millettioid clade</taxon>
        <taxon>Phaseoleae</taxon>
        <taxon>Mucuna</taxon>
    </lineage>
</organism>
<keyword evidence="2 3" id="KW-0539">Nucleus</keyword>
<dbReference type="PANTHER" id="PTHR47713">
    <property type="entry name" value="HOMEODOMAIN-LIKE SUPERFAMILY PROTEIN"/>
    <property type="match status" value="1"/>
</dbReference>